<dbReference type="RefSeq" id="WP_008095333.1">
    <property type="nucleotide sequence ID" value="NZ_AOLG01000047.1"/>
</dbReference>
<name>M0G468_HALPT</name>
<keyword evidence="2" id="KW-1185">Reference proteome</keyword>
<protein>
    <submittedName>
        <fullName evidence="1">Uncharacterized protein</fullName>
    </submittedName>
</protein>
<proteinExistence type="predicted"/>
<sequence>MSQIINSKLYETTSAEMIADYCPLPAHTEYDYLHEVLFETPKGNYFLYREGAPKAEFGILEDTDGTFGMDIEPLSEQEASEWCQDRRVETETILDNFGHLIERA</sequence>
<evidence type="ECO:0000313" key="2">
    <source>
        <dbReference type="Proteomes" id="UP000011559"/>
    </source>
</evidence>
<dbReference type="Proteomes" id="UP000011559">
    <property type="component" value="Unassembled WGS sequence"/>
</dbReference>
<dbReference type="OrthoDB" id="190520at2157"/>
<dbReference type="AlphaFoldDB" id="M0G468"/>
<comment type="caution">
    <text evidence="1">The sequence shown here is derived from an EMBL/GenBank/DDBJ whole genome shotgun (WGS) entry which is preliminary data.</text>
</comment>
<dbReference type="EMBL" id="AOLG01000047">
    <property type="protein sequence ID" value="ELZ67056.1"/>
    <property type="molecule type" value="Genomic_DNA"/>
</dbReference>
<reference evidence="1 2" key="1">
    <citation type="journal article" date="2014" name="PLoS Genet.">
        <title>Phylogenetically driven sequencing of extremely halophilic archaea reveals strategies for static and dynamic osmo-response.</title>
        <authorList>
            <person name="Becker E.A."/>
            <person name="Seitzer P.M."/>
            <person name="Tritt A."/>
            <person name="Larsen D."/>
            <person name="Krusor M."/>
            <person name="Yao A.I."/>
            <person name="Wu D."/>
            <person name="Madern D."/>
            <person name="Eisen J.A."/>
            <person name="Darling A.E."/>
            <person name="Facciotti M.T."/>
        </authorList>
    </citation>
    <scope>NUCLEOTIDE SEQUENCE [LARGE SCALE GENOMIC DNA]</scope>
    <source>
        <strain evidence="2">DSM 18310 / JCM 13924 / TL6</strain>
    </source>
</reference>
<accession>M0G468</accession>
<evidence type="ECO:0000313" key="1">
    <source>
        <dbReference type="EMBL" id="ELZ67056.1"/>
    </source>
</evidence>
<gene>
    <name evidence="1" type="ORF">C457_13504</name>
</gene>
<organism evidence="1 2">
    <name type="scientific">Haloferax prahovense (strain DSM 18310 / JCM 13924 / TL6)</name>
    <dbReference type="NCBI Taxonomy" id="1227461"/>
    <lineage>
        <taxon>Archaea</taxon>
        <taxon>Methanobacteriati</taxon>
        <taxon>Methanobacteriota</taxon>
        <taxon>Stenosarchaea group</taxon>
        <taxon>Halobacteria</taxon>
        <taxon>Halobacteriales</taxon>
        <taxon>Haloferacaceae</taxon>
        <taxon>Haloferax</taxon>
    </lineage>
</organism>